<dbReference type="Proteomes" id="UP001596368">
    <property type="component" value="Unassembled WGS sequence"/>
</dbReference>
<dbReference type="EMBL" id="JBHSZG010000001">
    <property type="protein sequence ID" value="MFC7136785.1"/>
    <property type="molecule type" value="Genomic_DNA"/>
</dbReference>
<sequence>MVSPPEFHYRGTTLTLPLVRVAGDRRLDEEVVVRRANASTAVYPDASAGYANPSTTGRS</sequence>
<keyword evidence="2" id="KW-1185">Reference proteome</keyword>
<accession>A0ABD5XNN0</accession>
<reference evidence="1 2" key="1">
    <citation type="journal article" date="2019" name="Int. J. Syst. Evol. Microbiol.">
        <title>The Global Catalogue of Microorganisms (GCM) 10K type strain sequencing project: providing services to taxonomists for standard genome sequencing and annotation.</title>
        <authorList>
            <consortium name="The Broad Institute Genomics Platform"/>
            <consortium name="The Broad Institute Genome Sequencing Center for Infectious Disease"/>
            <person name="Wu L."/>
            <person name="Ma J."/>
        </authorList>
    </citation>
    <scope>NUCLEOTIDE SEQUENCE [LARGE SCALE GENOMIC DNA]</scope>
    <source>
        <strain evidence="1 2">DT92</strain>
    </source>
</reference>
<evidence type="ECO:0000313" key="1">
    <source>
        <dbReference type="EMBL" id="MFC7136785.1"/>
    </source>
</evidence>
<protein>
    <submittedName>
        <fullName evidence="1">Uncharacterized protein</fullName>
    </submittedName>
</protein>
<comment type="caution">
    <text evidence="1">The sequence shown here is derived from an EMBL/GenBank/DDBJ whole genome shotgun (WGS) entry which is preliminary data.</text>
</comment>
<evidence type="ECO:0000313" key="2">
    <source>
        <dbReference type="Proteomes" id="UP001596368"/>
    </source>
</evidence>
<gene>
    <name evidence="1" type="ORF">ACFQRB_10360</name>
</gene>
<dbReference type="AlphaFoldDB" id="A0ABD5XNN0"/>
<proteinExistence type="predicted"/>
<name>A0ABD5XNN0_9EURY</name>
<organism evidence="1 2">
    <name type="scientific">Halobaculum litoreum</name>
    <dbReference type="NCBI Taxonomy" id="3031998"/>
    <lineage>
        <taxon>Archaea</taxon>
        <taxon>Methanobacteriati</taxon>
        <taxon>Methanobacteriota</taxon>
        <taxon>Stenosarchaea group</taxon>
        <taxon>Halobacteria</taxon>
        <taxon>Halobacteriales</taxon>
        <taxon>Haloferacaceae</taxon>
        <taxon>Halobaculum</taxon>
    </lineage>
</organism>